<evidence type="ECO:0000256" key="4">
    <source>
        <dbReference type="ARBA" id="ARBA00022989"/>
    </source>
</evidence>
<keyword evidence="4 6" id="KW-1133">Transmembrane helix</keyword>
<dbReference type="RefSeq" id="WP_179428218.1">
    <property type="nucleotide sequence ID" value="NZ_JACBZP010000001.1"/>
</dbReference>
<keyword evidence="3 6" id="KW-0812">Transmembrane</keyword>
<dbReference type="GO" id="GO:0005886">
    <property type="term" value="C:plasma membrane"/>
    <property type="evidence" value="ECO:0007669"/>
    <property type="project" value="TreeGrafter"/>
</dbReference>
<keyword evidence="5 6" id="KW-0472">Membrane</keyword>
<evidence type="ECO:0000256" key="1">
    <source>
        <dbReference type="ARBA" id="ARBA00004141"/>
    </source>
</evidence>
<protein>
    <submittedName>
        <fullName evidence="7">Manganese transport protein</fullName>
    </submittedName>
</protein>
<accession>A0A7Z0D2Y4</accession>
<name>A0A7Z0D2Y4_9MICO</name>
<dbReference type="Pfam" id="PF01566">
    <property type="entry name" value="Nramp"/>
    <property type="match status" value="1"/>
</dbReference>
<evidence type="ECO:0000256" key="6">
    <source>
        <dbReference type="SAM" id="Phobius"/>
    </source>
</evidence>
<proteinExistence type="predicted"/>
<feature type="transmembrane region" description="Helical" evidence="6">
    <location>
        <begin position="20"/>
        <end position="37"/>
    </location>
</feature>
<feature type="transmembrane region" description="Helical" evidence="6">
    <location>
        <begin position="243"/>
        <end position="266"/>
    </location>
</feature>
<organism evidence="7 8">
    <name type="scientific">Spelaeicoccus albus</name>
    <dbReference type="NCBI Taxonomy" id="1280376"/>
    <lineage>
        <taxon>Bacteria</taxon>
        <taxon>Bacillati</taxon>
        <taxon>Actinomycetota</taxon>
        <taxon>Actinomycetes</taxon>
        <taxon>Micrococcales</taxon>
        <taxon>Brevibacteriaceae</taxon>
        <taxon>Spelaeicoccus</taxon>
    </lineage>
</organism>
<dbReference type="AlphaFoldDB" id="A0A7Z0D2Y4"/>
<comment type="subcellular location">
    <subcellularLocation>
        <location evidence="1">Membrane</location>
        <topology evidence="1">Multi-pass membrane protein</topology>
    </subcellularLocation>
</comment>
<feature type="transmembrane region" description="Helical" evidence="6">
    <location>
        <begin position="121"/>
        <end position="147"/>
    </location>
</feature>
<feature type="transmembrane region" description="Helical" evidence="6">
    <location>
        <begin position="96"/>
        <end position="115"/>
    </location>
</feature>
<reference evidence="7 8" key="1">
    <citation type="submission" date="2020-07" db="EMBL/GenBank/DDBJ databases">
        <title>Sequencing the genomes of 1000 actinobacteria strains.</title>
        <authorList>
            <person name="Klenk H.-P."/>
        </authorList>
    </citation>
    <scope>NUCLEOTIDE SEQUENCE [LARGE SCALE GENOMIC DNA]</scope>
    <source>
        <strain evidence="7 8">DSM 26341</strain>
    </source>
</reference>
<dbReference type="PANTHER" id="PTHR11706:SF33">
    <property type="entry name" value="NATURAL RESISTANCE-ASSOCIATED MACROPHAGE PROTEIN 2"/>
    <property type="match status" value="1"/>
</dbReference>
<feature type="transmembrane region" description="Helical" evidence="6">
    <location>
        <begin position="392"/>
        <end position="415"/>
    </location>
</feature>
<evidence type="ECO:0000313" key="8">
    <source>
        <dbReference type="Proteomes" id="UP000539111"/>
    </source>
</evidence>
<evidence type="ECO:0000256" key="2">
    <source>
        <dbReference type="ARBA" id="ARBA00022448"/>
    </source>
</evidence>
<feature type="transmembrane region" description="Helical" evidence="6">
    <location>
        <begin position="57"/>
        <end position="75"/>
    </location>
</feature>
<evidence type="ECO:0000256" key="3">
    <source>
        <dbReference type="ARBA" id="ARBA00022692"/>
    </source>
</evidence>
<sequence length="419" mass="43517">MTEQRRARERVPGARLRGRLVRLGVLGPAFIAAVAYVDPGNFATNFSAGARHGYLLLWVIVAANVFGMIVQYLSVKLGTVTGRSLPELIRDTAPPWVTLGMWLQAEFIAIATDLAELIGGALALNMLVGMPMPAGVLAIGAVGLLVLMLSGTGRRRFEYAVIGFLAVILIGLGYGLVSAGMSVPDAAAGLVPRLPDESAVVLSAGILGATLMPHVVYLHSGLPEAATPTEAPETARALRRHRVNVVVAMTAAGVINAAMLLMSAGLRIGGPDAVRAGGEDLGRIFRVIESISGPAAAIAFAVALLASGLASTSVGTFAGQVIMDGFLHRRIHPAILRGVTLVPAMALVVAGMNATDALVLSQVVLSFGIPFAVIPLVWITARRRHMGAYRNAWALTAAAVVIAVGVIALNAYLVATLLD</sequence>
<dbReference type="GO" id="GO:0015086">
    <property type="term" value="F:cadmium ion transmembrane transporter activity"/>
    <property type="evidence" value="ECO:0007669"/>
    <property type="project" value="TreeGrafter"/>
</dbReference>
<keyword evidence="2" id="KW-0813">Transport</keyword>
<dbReference type="NCBIfam" id="NF037982">
    <property type="entry name" value="Nramp_1"/>
    <property type="match status" value="1"/>
</dbReference>
<evidence type="ECO:0000313" key="7">
    <source>
        <dbReference type="EMBL" id="NYI67904.1"/>
    </source>
</evidence>
<feature type="transmembrane region" description="Helical" evidence="6">
    <location>
        <begin position="159"/>
        <end position="179"/>
    </location>
</feature>
<feature type="transmembrane region" description="Helical" evidence="6">
    <location>
        <begin position="358"/>
        <end position="380"/>
    </location>
</feature>
<dbReference type="InterPro" id="IPR001046">
    <property type="entry name" value="NRAMP_fam"/>
</dbReference>
<keyword evidence="8" id="KW-1185">Reference proteome</keyword>
<dbReference type="PANTHER" id="PTHR11706">
    <property type="entry name" value="SOLUTE CARRIER PROTEIN FAMILY 11 MEMBER"/>
    <property type="match status" value="1"/>
</dbReference>
<evidence type="ECO:0000256" key="5">
    <source>
        <dbReference type="ARBA" id="ARBA00023136"/>
    </source>
</evidence>
<feature type="transmembrane region" description="Helical" evidence="6">
    <location>
        <begin position="199"/>
        <end position="222"/>
    </location>
</feature>
<dbReference type="Proteomes" id="UP000539111">
    <property type="component" value="Unassembled WGS sequence"/>
</dbReference>
<dbReference type="GO" id="GO:0005384">
    <property type="term" value="F:manganese ion transmembrane transporter activity"/>
    <property type="evidence" value="ECO:0007669"/>
    <property type="project" value="TreeGrafter"/>
</dbReference>
<feature type="transmembrane region" description="Helical" evidence="6">
    <location>
        <begin position="295"/>
        <end position="322"/>
    </location>
</feature>
<dbReference type="EMBL" id="JACBZP010000001">
    <property type="protein sequence ID" value="NYI67904.1"/>
    <property type="molecule type" value="Genomic_DNA"/>
</dbReference>
<feature type="transmembrane region" description="Helical" evidence="6">
    <location>
        <begin position="334"/>
        <end position="352"/>
    </location>
</feature>
<gene>
    <name evidence="7" type="ORF">BJY26_002210</name>
</gene>
<dbReference type="GO" id="GO:0034755">
    <property type="term" value="P:iron ion transmembrane transport"/>
    <property type="evidence" value="ECO:0007669"/>
    <property type="project" value="TreeGrafter"/>
</dbReference>
<comment type="caution">
    <text evidence="7">The sequence shown here is derived from an EMBL/GenBank/DDBJ whole genome shotgun (WGS) entry which is preliminary data.</text>
</comment>
<dbReference type="PRINTS" id="PR00447">
    <property type="entry name" value="NATRESASSCMP"/>
</dbReference>